<evidence type="ECO:0000313" key="1">
    <source>
        <dbReference type="EMBL" id="LAA25688.1"/>
    </source>
</evidence>
<organism evidence="1">
    <name type="scientific">Micrurus carvalhoi</name>
    <dbReference type="NCBI Taxonomy" id="3147026"/>
    <lineage>
        <taxon>Eukaryota</taxon>
        <taxon>Metazoa</taxon>
        <taxon>Chordata</taxon>
        <taxon>Craniata</taxon>
        <taxon>Vertebrata</taxon>
        <taxon>Euteleostomi</taxon>
        <taxon>Lepidosauria</taxon>
        <taxon>Squamata</taxon>
        <taxon>Bifurcata</taxon>
        <taxon>Unidentata</taxon>
        <taxon>Episquamata</taxon>
        <taxon>Toxicofera</taxon>
        <taxon>Serpentes</taxon>
        <taxon>Colubroidea</taxon>
        <taxon>Elapidae</taxon>
        <taxon>Elapinae</taxon>
        <taxon>Micrurus</taxon>
    </lineage>
</organism>
<dbReference type="AlphaFoldDB" id="A0A2H6N6J6"/>
<reference evidence="1" key="1">
    <citation type="submission" date="2017-07" db="EMBL/GenBank/DDBJ databases">
        <authorList>
            <person name="Mikheyev A."/>
            <person name="Grau M."/>
        </authorList>
    </citation>
    <scope>NUCLEOTIDE SEQUENCE</scope>
    <source>
        <tissue evidence="1">Venom_gland</tissue>
    </source>
</reference>
<sequence>MLTNIFMPCILIIYNISYLFLPPSPFSLQFFPSSGFDPHEEFAMYAICNRLQSFEIRSYPQISSLKHGADRIVIQVPPKNTAKKDRLTIGIMNMVNFLPLRKIVHQVLCASFGYNFQFSFIVF</sequence>
<reference evidence="1" key="2">
    <citation type="submission" date="2017-12" db="EMBL/GenBank/DDBJ databases">
        <title>Coralsnake Venomics: Analyses of Venom Gland Transcriptomes and Proteomes of Six Brazilian Taxa.</title>
        <authorList>
            <person name="Aird S.D."/>
            <person name="Jorge da Silva N."/>
            <person name="Qiu L."/>
            <person name="Villar-Briones A."/>
            <person name="Aparecida-Saddi V."/>
            <person name="Campos-Telles M.P."/>
            <person name="Grau M."/>
            <person name="Mikheyev A.S."/>
        </authorList>
    </citation>
    <scope>NUCLEOTIDE SEQUENCE</scope>
    <source>
        <tissue evidence="1">Venom_gland</tissue>
    </source>
</reference>
<dbReference type="EMBL" id="IACI01058478">
    <property type="protein sequence ID" value="LAA25688.1"/>
    <property type="molecule type" value="Transcribed_RNA"/>
</dbReference>
<accession>A0A2H6N6J6</accession>
<protein>
    <submittedName>
        <fullName evidence="1">Uncharacterized protein</fullName>
    </submittedName>
</protein>
<proteinExistence type="predicted"/>
<name>A0A2H6N6J6_9SAUR</name>